<sequence length="177" mass="19787">MSARLISLRCDHCGAPIDVKAKAKFVTCGFCHASLAIHHTGSSYSTELLEDLKQTTDALVKDVAQIKHNAALDRLDEQWERRRLKLLGTNKHGHQITQPLNQATMIIVSGFVIVFALIWTCLAAVMFAPMALFGLVFMGMAVVGLISSFSKMNTYKTERARYMRERQSLIEQIQSSD</sequence>
<keyword evidence="3" id="KW-1185">Reference proteome</keyword>
<evidence type="ECO:0000256" key="1">
    <source>
        <dbReference type="SAM" id="Phobius"/>
    </source>
</evidence>
<dbReference type="EMBL" id="BX294135">
    <property type="protein sequence ID" value="CAD72063.1"/>
    <property type="molecule type" value="Genomic_DNA"/>
</dbReference>
<feature type="transmembrane region" description="Helical" evidence="1">
    <location>
        <begin position="103"/>
        <end position="125"/>
    </location>
</feature>
<dbReference type="HOGENOM" id="CLU_1516735_0_0_0"/>
<dbReference type="eggNOG" id="ENOG5033BKB">
    <property type="taxonomic scope" value="Bacteria"/>
</dbReference>
<keyword evidence="1" id="KW-1133">Transmembrane helix</keyword>
<dbReference type="OrthoDB" id="292153at2"/>
<organism evidence="2 3">
    <name type="scientific">Rhodopirellula baltica (strain DSM 10527 / NCIMB 13988 / SH1)</name>
    <dbReference type="NCBI Taxonomy" id="243090"/>
    <lineage>
        <taxon>Bacteria</taxon>
        <taxon>Pseudomonadati</taxon>
        <taxon>Planctomycetota</taxon>
        <taxon>Planctomycetia</taxon>
        <taxon>Pirellulales</taxon>
        <taxon>Pirellulaceae</taxon>
        <taxon>Rhodopirellula</taxon>
    </lineage>
</organism>
<keyword evidence="1" id="KW-0812">Transmembrane</keyword>
<accession>Q7UXE4</accession>
<feature type="transmembrane region" description="Helical" evidence="1">
    <location>
        <begin position="131"/>
        <end position="149"/>
    </location>
</feature>
<evidence type="ECO:0000313" key="2">
    <source>
        <dbReference type="EMBL" id="CAD72063.1"/>
    </source>
</evidence>
<dbReference type="KEGG" id="rba:RB1384"/>
<dbReference type="EnsemblBacteria" id="CAD72063">
    <property type="protein sequence ID" value="CAD72063"/>
    <property type="gene ID" value="RB1384"/>
</dbReference>
<name>Q7UXE4_RHOBA</name>
<keyword evidence="1" id="KW-0472">Membrane</keyword>
<dbReference type="PATRIC" id="fig|243090.15.peg.638"/>
<dbReference type="STRING" id="243090.RB1384"/>
<reference evidence="2 3" key="1">
    <citation type="journal article" date="2003" name="Proc. Natl. Acad. Sci. U.S.A.">
        <title>Complete genome sequence of the marine planctomycete Pirellula sp. strain 1.</title>
        <authorList>
            <person name="Gloeckner F.O."/>
            <person name="Kube M."/>
            <person name="Bauer M."/>
            <person name="Teeling H."/>
            <person name="Lombardot T."/>
            <person name="Ludwig W."/>
            <person name="Gade D."/>
            <person name="Beck A."/>
            <person name="Borzym K."/>
            <person name="Heitmann K."/>
            <person name="Rabus R."/>
            <person name="Schlesner H."/>
            <person name="Amann R."/>
            <person name="Reinhardt R."/>
        </authorList>
    </citation>
    <scope>NUCLEOTIDE SEQUENCE [LARGE SCALE GENOMIC DNA]</scope>
    <source>
        <strain evidence="3">DSM 10527 / NCIMB 13988 / SH1</strain>
    </source>
</reference>
<evidence type="ECO:0000313" key="3">
    <source>
        <dbReference type="Proteomes" id="UP000001025"/>
    </source>
</evidence>
<gene>
    <name evidence="2" type="ordered locus">RB1384</name>
</gene>
<dbReference type="Proteomes" id="UP000001025">
    <property type="component" value="Chromosome"/>
</dbReference>
<dbReference type="InParanoid" id="Q7UXE4"/>
<dbReference type="AlphaFoldDB" id="Q7UXE4"/>
<protein>
    <submittedName>
        <fullName evidence="2">Uncharacterized protein</fullName>
    </submittedName>
</protein>
<proteinExistence type="predicted"/>